<comment type="caution">
    <text evidence="2">The sequence shown here is derived from an EMBL/GenBank/DDBJ whole genome shotgun (WGS) entry which is preliminary data.</text>
</comment>
<dbReference type="Proteomes" id="UP000283090">
    <property type="component" value="Unassembled WGS sequence"/>
</dbReference>
<keyword evidence="3" id="KW-1185">Reference proteome</keyword>
<feature type="chain" id="PRO_5019358305" evidence="1">
    <location>
        <begin position="17"/>
        <end position="120"/>
    </location>
</feature>
<protein>
    <submittedName>
        <fullName evidence="2">Uncharacterized protein</fullName>
    </submittedName>
</protein>
<name>A0A436ZMV5_ARTFL</name>
<dbReference type="GeneID" id="93590412"/>
<evidence type="ECO:0000313" key="3">
    <source>
        <dbReference type="Proteomes" id="UP000283090"/>
    </source>
</evidence>
<sequence length="120" mass="12172">MKATFIIAFFVAAAAAAPATDLASTPKPPAGFKQCGGKTGKTCASSEICAGEKVIKGGAGICVSGAFENQCANALGSRCPFATDYCIEDPRNADCPPGVMDCGNGLCVRDAWAKYAGLKN</sequence>
<evidence type="ECO:0000313" key="2">
    <source>
        <dbReference type="EMBL" id="RVD80196.1"/>
    </source>
</evidence>
<dbReference type="RefSeq" id="XP_067485740.1">
    <property type="nucleotide sequence ID" value="XM_067637787.1"/>
</dbReference>
<accession>A0A436ZMV5</accession>
<dbReference type="EMBL" id="SAEB01000012">
    <property type="protein sequence ID" value="RVD80196.1"/>
    <property type="molecule type" value="Genomic_DNA"/>
</dbReference>
<gene>
    <name evidence="2" type="ORF">DFL_008101</name>
</gene>
<dbReference type="AlphaFoldDB" id="A0A436ZMV5"/>
<reference evidence="2 3" key="1">
    <citation type="submission" date="2019-01" db="EMBL/GenBank/DDBJ databases">
        <title>Intercellular communication is required for trap formation in the nematode-trapping fungus Duddingtonia flagrans.</title>
        <authorList>
            <person name="Youssar L."/>
            <person name="Wernet V."/>
            <person name="Hensel N."/>
            <person name="Hildebrandt H.-G."/>
            <person name="Fischer R."/>
        </authorList>
    </citation>
    <scope>NUCLEOTIDE SEQUENCE [LARGE SCALE GENOMIC DNA]</scope>
    <source>
        <strain evidence="2 3">CBS H-5679</strain>
    </source>
</reference>
<dbReference type="OrthoDB" id="5322161at2759"/>
<organism evidence="2 3">
    <name type="scientific">Arthrobotrys flagrans</name>
    <name type="common">Nematode-trapping fungus</name>
    <name type="synonym">Trichothecium flagrans</name>
    <dbReference type="NCBI Taxonomy" id="97331"/>
    <lineage>
        <taxon>Eukaryota</taxon>
        <taxon>Fungi</taxon>
        <taxon>Dikarya</taxon>
        <taxon>Ascomycota</taxon>
        <taxon>Pezizomycotina</taxon>
        <taxon>Orbiliomycetes</taxon>
        <taxon>Orbiliales</taxon>
        <taxon>Orbiliaceae</taxon>
        <taxon>Arthrobotrys</taxon>
    </lineage>
</organism>
<dbReference type="VEuPathDB" id="FungiDB:DFL_008101"/>
<feature type="signal peptide" evidence="1">
    <location>
        <begin position="1"/>
        <end position="16"/>
    </location>
</feature>
<evidence type="ECO:0000256" key="1">
    <source>
        <dbReference type="SAM" id="SignalP"/>
    </source>
</evidence>
<keyword evidence="1" id="KW-0732">Signal</keyword>
<proteinExistence type="predicted"/>